<accession>A0A2H0V9K8</accession>
<reference evidence="2" key="1">
    <citation type="submission" date="2017-09" db="EMBL/GenBank/DDBJ databases">
        <title>Depth-based differentiation of microbial function through sediment-hosted aquifers and enrichment of novel symbionts in the deep terrestrial subsurface.</title>
        <authorList>
            <person name="Probst A.J."/>
            <person name="Ladd B."/>
            <person name="Jarett J.K."/>
            <person name="Geller-Mcgrath D.E."/>
            <person name="Sieber C.M.K."/>
            <person name="Emerson J.B."/>
            <person name="Anantharaman K."/>
            <person name="Thomas B.C."/>
            <person name="Malmstrom R."/>
            <person name="Stieglmeier M."/>
            <person name="Klingl A."/>
            <person name="Woyke T."/>
            <person name="Ryan C.M."/>
            <person name="Banfield J.F."/>
        </authorList>
    </citation>
    <scope>NUCLEOTIDE SEQUENCE [LARGE SCALE GENOMIC DNA]</scope>
</reference>
<evidence type="ECO:0000313" key="2">
    <source>
        <dbReference type="Proteomes" id="UP000229972"/>
    </source>
</evidence>
<dbReference type="EMBL" id="PFAL01000008">
    <property type="protein sequence ID" value="PIR95778.1"/>
    <property type="molecule type" value="Genomic_DNA"/>
</dbReference>
<dbReference type="AlphaFoldDB" id="A0A2H0V9K8"/>
<protein>
    <submittedName>
        <fullName evidence="1">Uncharacterized protein</fullName>
    </submittedName>
</protein>
<sequence>MAFYELYKINPEAAYKIRDKWQAYLRKQSHRLASSRKINNREKIAKMMTQIDLKLAGSYK</sequence>
<comment type="caution">
    <text evidence="1">The sequence shown here is derived from an EMBL/GenBank/DDBJ whole genome shotgun (WGS) entry which is preliminary data.</text>
</comment>
<gene>
    <name evidence="1" type="ORF">COT93_00590</name>
</gene>
<evidence type="ECO:0000313" key="1">
    <source>
        <dbReference type="EMBL" id="PIR95778.1"/>
    </source>
</evidence>
<proteinExistence type="predicted"/>
<organism evidence="1 2">
    <name type="scientific">Candidatus Falkowbacteria bacterium CG10_big_fil_rev_8_21_14_0_10_37_18</name>
    <dbReference type="NCBI Taxonomy" id="1974562"/>
    <lineage>
        <taxon>Bacteria</taxon>
        <taxon>Candidatus Falkowiibacteriota</taxon>
    </lineage>
</organism>
<dbReference type="Proteomes" id="UP000229972">
    <property type="component" value="Unassembled WGS sequence"/>
</dbReference>
<name>A0A2H0V9K8_9BACT</name>